<proteinExistence type="inferred from homology"/>
<dbReference type="GeneID" id="100037099"/>
<dbReference type="Pfam" id="PF01231">
    <property type="entry name" value="IDO"/>
    <property type="match status" value="1"/>
</dbReference>
<dbReference type="PANTHER" id="PTHR28657">
    <property type="entry name" value="INDOLEAMINE 2,3-DIOXYGENASE"/>
    <property type="match status" value="1"/>
</dbReference>
<feature type="binding site" description="proximal binding residue" evidence="5">
    <location>
        <position position="379"/>
    </location>
    <ligand>
        <name>heme b</name>
        <dbReference type="ChEBI" id="CHEBI:60344"/>
    </ligand>
    <ligandPart>
        <name>Fe</name>
        <dbReference type="ChEBI" id="CHEBI:18248"/>
    </ligandPart>
</feature>
<dbReference type="OrthoDB" id="10262710at2759"/>
<keyword evidence="3 5" id="KW-0408">Iron</keyword>
<dbReference type="GO" id="GO:0033754">
    <property type="term" value="F:indoleamine 2,3-dioxygenase activity"/>
    <property type="evidence" value="ECO:0000318"/>
    <property type="project" value="GO_Central"/>
</dbReference>
<dbReference type="CTD" id="100037099"/>
<evidence type="ECO:0000256" key="4">
    <source>
        <dbReference type="ARBA" id="ARBA00023079"/>
    </source>
</evidence>
<reference evidence="7" key="1">
    <citation type="submission" date="2025-08" db="UniProtKB">
        <authorList>
            <consortium name="RefSeq"/>
        </authorList>
    </citation>
    <scope>IDENTIFICATION</scope>
    <source>
        <strain evidence="7">J_2021</strain>
        <tissue evidence="7">Erythrocytes</tissue>
    </source>
</reference>
<dbReference type="AlphaFoldDB" id="A0A8J1MI07"/>
<dbReference type="FunFam" id="1.20.58.480:FF:000010">
    <property type="entry name" value="Indoleamine 2,3-dioxygenase 1"/>
    <property type="match status" value="1"/>
</dbReference>
<dbReference type="InterPro" id="IPR037217">
    <property type="entry name" value="Trp/Indoleamine_2_3_dOase-like"/>
</dbReference>
<dbReference type="GO" id="GO:0019441">
    <property type="term" value="P:L-tryptophan catabolic process to kynurenine"/>
    <property type="evidence" value="ECO:0000318"/>
    <property type="project" value="GO_Central"/>
</dbReference>
<dbReference type="RefSeq" id="XP_041440715.1">
    <property type="nucleotide sequence ID" value="XM_041584781.1"/>
</dbReference>
<dbReference type="Proteomes" id="UP000186698">
    <property type="component" value="Chromosome 3L"/>
</dbReference>
<keyword evidence="2 5" id="KW-0479">Metal-binding</keyword>
<dbReference type="Gene3D" id="1.20.58.480">
    <property type="match status" value="1"/>
</dbReference>
<dbReference type="SUPFAM" id="SSF140959">
    <property type="entry name" value="Indolic compounds 2,3-dioxygenase-like"/>
    <property type="match status" value="1"/>
</dbReference>
<evidence type="ECO:0000313" key="7">
    <source>
        <dbReference type="RefSeq" id="XP_041440715.1"/>
    </source>
</evidence>
<keyword evidence="6" id="KW-1185">Reference proteome</keyword>
<dbReference type="GO" id="GO:0046872">
    <property type="term" value="F:metal ion binding"/>
    <property type="evidence" value="ECO:0007669"/>
    <property type="project" value="UniProtKB-KW"/>
</dbReference>
<evidence type="ECO:0000256" key="3">
    <source>
        <dbReference type="ARBA" id="ARBA00023004"/>
    </source>
</evidence>
<evidence type="ECO:0000256" key="5">
    <source>
        <dbReference type="PIRSR" id="PIRSR600898-1"/>
    </source>
</evidence>
<dbReference type="PROSITE" id="PS00876">
    <property type="entry name" value="IDO_1"/>
    <property type="match status" value="1"/>
</dbReference>
<evidence type="ECO:0000313" key="6">
    <source>
        <dbReference type="Proteomes" id="UP000186698"/>
    </source>
</evidence>
<sequence length="438" mass="49270">MDSEDKKLKLCLVRAQNRGTELFKHNMDWSEDSRPEVRDKNRFTATKDKTYVYLLSAFCIELIPAEKLPEYYKPWMTIAGDLCNLIKNKQIREAVRQMPELSLKYLSGHREQRLARLILGHIVMGYVWQDGEQGAVKVLPRCLAVPYFTLSEVLGMPPILVHADLVLANWRRKNPHGPLTMENLTTIVSLPGGDSLQGFALVTLMVEVAAIPGVQAVCQAVNSLVCQDEPRLLQALKDLTESINRMSDALKLMHDYVDSDIFYNTIRLFLSGWKDNPSMPEGLLYEGVAETPFSFSGGSAAQSSVFQAFDELLGIKHRSDSADFLLRMREYMPPAHRHFVERIGKAPSLPGYVQESGDPELLSAFNECVLSLTDFRSLHIRIVCKYVSAAGNRSKMLGKMEQHLHERGTGGSNIMSFLKNVRGTCKEGVLNNDTQEDC</sequence>
<name>A0A8J1MI07_XENLA</name>
<gene>
    <name evidence="7" type="primary">ido1.L</name>
    <name evidence="7" type="synonym">ido</name>
    <name evidence="7" type="synonym">ido1</name>
    <name evidence="7" type="synonym">indo</name>
</gene>
<keyword evidence="5" id="KW-0349">Heme</keyword>
<evidence type="ECO:0000256" key="1">
    <source>
        <dbReference type="ARBA" id="ARBA00007119"/>
    </source>
</evidence>
<organism evidence="6 7">
    <name type="scientific">Xenopus laevis</name>
    <name type="common">African clawed frog</name>
    <dbReference type="NCBI Taxonomy" id="8355"/>
    <lineage>
        <taxon>Eukaryota</taxon>
        <taxon>Metazoa</taxon>
        <taxon>Chordata</taxon>
        <taxon>Craniata</taxon>
        <taxon>Vertebrata</taxon>
        <taxon>Euteleostomi</taxon>
        <taxon>Amphibia</taxon>
        <taxon>Batrachia</taxon>
        <taxon>Anura</taxon>
        <taxon>Pipoidea</taxon>
        <taxon>Pipidae</taxon>
        <taxon>Xenopodinae</taxon>
        <taxon>Xenopus</taxon>
        <taxon>Xenopus</taxon>
    </lineage>
</organism>
<protein>
    <submittedName>
        <fullName evidence="7">Indoleamine 2,3-dioxygenase 1 L homeolog isoform X1</fullName>
    </submittedName>
</protein>
<dbReference type="GO" id="GO:0004833">
    <property type="term" value="F:L-tryptophan 2,3-dioxygenase activity"/>
    <property type="evidence" value="ECO:0000318"/>
    <property type="project" value="GO_Central"/>
</dbReference>
<dbReference type="InterPro" id="IPR000898">
    <property type="entry name" value="Indolamine_dOase"/>
</dbReference>
<dbReference type="GO" id="GO:0034354">
    <property type="term" value="P:'de novo' NAD+ biosynthetic process from L-tryptophan"/>
    <property type="evidence" value="ECO:0000318"/>
    <property type="project" value="GO_Central"/>
</dbReference>
<keyword evidence="4" id="KW-0823">Tryptophan catabolism</keyword>
<dbReference type="PANTHER" id="PTHR28657:SF4">
    <property type="entry name" value="INDOLEAMINE 2,3-DIOXYGENASE 2"/>
    <property type="match status" value="1"/>
</dbReference>
<comment type="similarity">
    <text evidence="1">Belongs to the indoleamine 2,3-dioxygenase family.</text>
</comment>
<accession>A0A8J1MI07</accession>
<dbReference type="GO" id="GO:0005737">
    <property type="term" value="C:cytoplasm"/>
    <property type="evidence" value="ECO:0000318"/>
    <property type="project" value="GO_Central"/>
</dbReference>
<evidence type="ECO:0000256" key="2">
    <source>
        <dbReference type="ARBA" id="ARBA00022723"/>
    </source>
</evidence>
<dbReference type="GO" id="GO:0020037">
    <property type="term" value="F:heme binding"/>
    <property type="evidence" value="ECO:0007669"/>
    <property type="project" value="InterPro"/>
</dbReference>